<feature type="binding site" evidence="2">
    <location>
        <position position="20"/>
    </location>
    <ligand>
        <name>Zn(2+)</name>
        <dbReference type="ChEBI" id="CHEBI:29105"/>
    </ligand>
</feature>
<dbReference type="InterPro" id="IPR012934">
    <property type="entry name" value="Znf_AD"/>
</dbReference>
<feature type="domain" description="ZAD" evidence="4">
    <location>
        <begin position="15"/>
        <end position="91"/>
    </location>
</feature>
<proteinExistence type="predicted"/>
<keyword evidence="2" id="KW-0479">Metal-binding</keyword>
<sequence length="261" mass="30137">MSEFWLTIATENVLDKCKCCLSEMELKTLWDQHEFEGDGEVYGEMLNECFGISFHQPDPSEQICEVCIVRLREALEFKKEILATQEMLQEGVQVVKEEVFDEELDDVSSTYETVEFIEEEDKSDDDYIPEDAPSSPEEPVPALRKTKYPKKLARSQRNKTYKQYTREDLQNAVWEVQNGGMSCVEAGRMYGVPKGTVLAKVNESMSEPNNFDELKEITNDKFYKFVKEIQKLLTYTNAIPFRTRTLTSSAVTQPPSTTRRE</sequence>
<feature type="region of interest" description="Disordered" evidence="3">
    <location>
        <begin position="119"/>
        <end position="142"/>
    </location>
</feature>
<evidence type="ECO:0000259" key="4">
    <source>
        <dbReference type="PROSITE" id="PS51915"/>
    </source>
</evidence>
<dbReference type="PROSITE" id="PS51915">
    <property type="entry name" value="ZAD"/>
    <property type="match status" value="1"/>
</dbReference>
<evidence type="ECO:0000256" key="2">
    <source>
        <dbReference type="PROSITE-ProRule" id="PRU01263"/>
    </source>
</evidence>
<feature type="binding site" evidence="2">
    <location>
        <position position="17"/>
    </location>
    <ligand>
        <name>Zn(2+)</name>
        <dbReference type="ChEBI" id="CHEBI:29105"/>
    </ligand>
</feature>
<dbReference type="SMART" id="SM00868">
    <property type="entry name" value="zf-AD"/>
    <property type="match status" value="1"/>
</dbReference>
<dbReference type="RefSeq" id="XP_052745820.1">
    <property type="nucleotide sequence ID" value="XM_052889860.1"/>
</dbReference>
<feature type="binding site" evidence="2">
    <location>
        <position position="67"/>
    </location>
    <ligand>
        <name>Zn(2+)</name>
        <dbReference type="ChEBI" id="CHEBI:29105"/>
    </ligand>
</feature>
<gene>
    <name evidence="6" type="primary">LOC112047091</name>
</gene>
<evidence type="ECO:0000313" key="5">
    <source>
        <dbReference type="Proteomes" id="UP001652582"/>
    </source>
</evidence>
<feature type="compositionally biased region" description="Acidic residues" evidence="3">
    <location>
        <begin position="119"/>
        <end position="129"/>
    </location>
</feature>
<feature type="binding site" evidence="2">
    <location>
        <position position="64"/>
    </location>
    <ligand>
        <name>Zn(2+)</name>
        <dbReference type="ChEBI" id="CHEBI:29105"/>
    </ligand>
</feature>
<evidence type="ECO:0000256" key="1">
    <source>
        <dbReference type="ARBA" id="ARBA00004123"/>
    </source>
</evidence>
<organism evidence="5 6">
    <name type="scientific">Bicyclus anynana</name>
    <name type="common">Squinting bush brown butterfly</name>
    <dbReference type="NCBI Taxonomy" id="110368"/>
    <lineage>
        <taxon>Eukaryota</taxon>
        <taxon>Metazoa</taxon>
        <taxon>Ecdysozoa</taxon>
        <taxon>Arthropoda</taxon>
        <taxon>Hexapoda</taxon>
        <taxon>Insecta</taxon>
        <taxon>Pterygota</taxon>
        <taxon>Neoptera</taxon>
        <taxon>Endopterygota</taxon>
        <taxon>Lepidoptera</taxon>
        <taxon>Glossata</taxon>
        <taxon>Ditrysia</taxon>
        <taxon>Papilionoidea</taxon>
        <taxon>Nymphalidae</taxon>
        <taxon>Satyrinae</taxon>
        <taxon>Satyrini</taxon>
        <taxon>Mycalesina</taxon>
        <taxon>Bicyclus</taxon>
    </lineage>
</organism>
<comment type="subcellular location">
    <subcellularLocation>
        <location evidence="1">Nucleus</location>
    </subcellularLocation>
</comment>
<protein>
    <submittedName>
        <fullName evidence="6">Uncharacterized protein LOC112047091</fullName>
    </submittedName>
</protein>
<dbReference type="GeneID" id="112047091"/>
<reference evidence="6" key="1">
    <citation type="submission" date="2025-08" db="UniProtKB">
        <authorList>
            <consortium name="RefSeq"/>
        </authorList>
    </citation>
    <scope>IDENTIFICATION</scope>
</reference>
<accession>A0ABM3M2U5</accession>
<keyword evidence="5" id="KW-1185">Reference proteome</keyword>
<dbReference type="InterPro" id="IPR009057">
    <property type="entry name" value="Homeodomain-like_sf"/>
</dbReference>
<dbReference type="SUPFAM" id="SSF46689">
    <property type="entry name" value="Homeodomain-like"/>
    <property type="match status" value="1"/>
</dbReference>
<dbReference type="SUPFAM" id="SSF57716">
    <property type="entry name" value="Glucocorticoid receptor-like (DNA-binding domain)"/>
    <property type="match status" value="1"/>
</dbReference>
<evidence type="ECO:0000256" key="3">
    <source>
        <dbReference type="SAM" id="MobiDB-lite"/>
    </source>
</evidence>
<name>A0ABM3M2U5_BICAN</name>
<keyword evidence="2" id="KW-0863">Zinc-finger</keyword>
<dbReference type="Proteomes" id="UP001652582">
    <property type="component" value="Chromosome 26"/>
</dbReference>
<dbReference type="Gene3D" id="1.10.10.60">
    <property type="entry name" value="Homeodomain-like"/>
    <property type="match status" value="1"/>
</dbReference>
<keyword evidence="2" id="KW-0862">Zinc</keyword>
<evidence type="ECO:0000313" key="6">
    <source>
        <dbReference type="RefSeq" id="XP_052745820.1"/>
    </source>
</evidence>
<dbReference type="InterPro" id="IPR007889">
    <property type="entry name" value="HTH_Psq"/>
</dbReference>
<dbReference type="Pfam" id="PF05225">
    <property type="entry name" value="HTH_psq"/>
    <property type="match status" value="1"/>
</dbReference>
<dbReference type="Pfam" id="PF07776">
    <property type="entry name" value="zf-AD"/>
    <property type="match status" value="1"/>
</dbReference>